<name>A0A975DB93_9GAMM</name>
<evidence type="ECO:0000313" key="2">
    <source>
        <dbReference type="Proteomes" id="UP000682739"/>
    </source>
</evidence>
<organism evidence="1 2">
    <name type="scientific">Psychrosphaera ytuae</name>
    <dbReference type="NCBI Taxonomy" id="2820710"/>
    <lineage>
        <taxon>Bacteria</taxon>
        <taxon>Pseudomonadati</taxon>
        <taxon>Pseudomonadota</taxon>
        <taxon>Gammaproteobacteria</taxon>
        <taxon>Alteromonadales</taxon>
        <taxon>Pseudoalteromonadaceae</taxon>
        <taxon>Psychrosphaera</taxon>
    </lineage>
</organism>
<reference evidence="1" key="1">
    <citation type="submission" date="2021-03" db="EMBL/GenBank/DDBJ databases">
        <title>Description of Psychrosphaera ytuae sp. nov. isolated from deep sea sediment of South China Sea.</title>
        <authorList>
            <person name="Zhang J."/>
            <person name="Xu X.-D."/>
        </authorList>
    </citation>
    <scope>NUCLEOTIDE SEQUENCE</scope>
    <source>
        <strain evidence="1">MTZ26</strain>
    </source>
</reference>
<dbReference type="Proteomes" id="UP000682739">
    <property type="component" value="Chromosome"/>
</dbReference>
<dbReference type="EMBL" id="CP072110">
    <property type="protein sequence ID" value="QTH63116.1"/>
    <property type="molecule type" value="Genomic_DNA"/>
</dbReference>
<dbReference type="InterPro" id="IPR013783">
    <property type="entry name" value="Ig-like_fold"/>
</dbReference>
<keyword evidence="2" id="KW-1185">Reference proteome</keyword>
<dbReference type="KEGG" id="psym:J1N51_10210"/>
<dbReference type="Gene3D" id="2.60.40.10">
    <property type="entry name" value="Immunoglobulins"/>
    <property type="match status" value="1"/>
</dbReference>
<dbReference type="RefSeq" id="WP_208831017.1">
    <property type="nucleotide sequence ID" value="NZ_CP072110.1"/>
</dbReference>
<evidence type="ECO:0008006" key="3">
    <source>
        <dbReference type="Google" id="ProtNLM"/>
    </source>
</evidence>
<evidence type="ECO:0000313" key="1">
    <source>
        <dbReference type="EMBL" id="QTH63116.1"/>
    </source>
</evidence>
<gene>
    <name evidence="1" type="ORF">J1N51_10210</name>
</gene>
<sequence>MKNLLRIAALFVTAACSSTVRSEPETFMSFDFKDGQIENGFGDWFYSDKGENPCGVYAGDQQSKLCSLDGLKAYAYYNGYNNKHMGWMRYGFIDSGSTNSVSGSSLKIKLTGGVKEGSDGTIQEYGIYTKAKSDASALKIQSTSLDSNEILPGDLSLYFKTQTSESKFSGLQGKNRLSVWVLMPPRTHDFDKQSKTYSSRPSHTFSWYPFIGSSKGGHYYHSATNISMGGWTKIQFDAHPTHHNSGAHNQYSAFEEGGYDYPGDGTGYFNNITTFALRNGFSSNQPTYSEFYIDNLQTDYVPYENEETISTLGIGYNPDQKRFDISFEDKYRCPTCVAKYIVKYSFEPINNENFDVAYTPISTINFNRSLNNESGIIYKPNSGYNQVWAAFDLRAEHRDKLLHGTNIYFAVKDISDRSAINQQAADFRIVNVPNIGETFVKDLVKTISYQILDVEFPISVEGSKRFEPIVGHEFSGKLDIWGGKKPYRISGQLPSGLAVSNDGLIHGVPSQKEFQQTSITISDAKGNQQTISVVFDIKTEDDFDVPHCGLVVDFKESKTASVISDARFSNIITDKYTGFVETGTTIKVGSNGSYDFTAITGDGYALKPGDSVRLTWKNQGNETLWVAPNISFNHVGRISLSDSSLWQSMPGLSIKPGSVEVIEYKVTEDIYSTSLNVNSNTSNTNELVLEKIEFVELSRPKEDICKRYFPPGSNKESALVDFENSQSESVMRVRGLNSIVMDKYTSIVGIGSTTVTGNNGGYNFQGVTGEGYEFVAGDIIRVYWKNISNEILDASPLLSFTEKGRYSSERAGSWLELGSFTLKGGEEVVQTFVFDAATAQKYNVINVSNQSHTNSQLLLDKITLQSSNDSMGFHENELNTAIQYQNYKYQLSHSASENAIVKSNSQLPLGLQLESTGLITGKPQEFGDFVLDLVLVDTEGKSVEQQLRLTIIPHTMYSASNCEAILSFDNNGYLAHSESVDIVNTDRYTGFTEFGTSIVVGTSSSYDFTAVSGTFEFTTSSSIRTIWYNNSDEDITFAPEISFTNMGRKSEFDSEATWNTIESITVKPKSYMVATYRLGPVELGFVNGFNINVNYNNNRLLALNKIELVDDSYPGTSSCELPR</sequence>
<proteinExistence type="predicted"/>
<protein>
    <recommendedName>
        <fullName evidence="3">Dystroglycan-type cadherin-like domain-containing protein</fullName>
    </recommendedName>
</protein>
<dbReference type="AlphaFoldDB" id="A0A975DB93"/>
<accession>A0A975DB93</accession>